<dbReference type="PANTHER" id="PTHR45138:SF9">
    <property type="entry name" value="DIGUANYLATE CYCLASE DGCM-RELATED"/>
    <property type="match status" value="1"/>
</dbReference>
<dbReference type="GO" id="GO:0052621">
    <property type="term" value="F:diguanylate cyclase activity"/>
    <property type="evidence" value="ECO:0007669"/>
    <property type="project" value="TreeGrafter"/>
</dbReference>
<dbReference type="NCBIfam" id="TIGR00254">
    <property type="entry name" value="GGDEF"/>
    <property type="match status" value="1"/>
</dbReference>
<reference evidence="2 3" key="1">
    <citation type="journal article" date="2019" name="Nat. Microbiol.">
        <title>Mediterranean grassland soil C-N compound turnover is dependent on rainfall and depth, and is mediated by genomically divergent microorganisms.</title>
        <authorList>
            <person name="Diamond S."/>
            <person name="Andeer P.F."/>
            <person name="Li Z."/>
            <person name="Crits-Christoph A."/>
            <person name="Burstein D."/>
            <person name="Anantharaman K."/>
            <person name="Lane K.R."/>
            <person name="Thomas B.C."/>
            <person name="Pan C."/>
            <person name="Northen T.R."/>
            <person name="Banfield J.F."/>
        </authorList>
    </citation>
    <scope>NUCLEOTIDE SEQUENCE [LARGE SCALE GENOMIC DNA]</scope>
    <source>
        <strain evidence="2">WS_3</strain>
    </source>
</reference>
<evidence type="ECO:0000313" key="3">
    <source>
        <dbReference type="Proteomes" id="UP000320184"/>
    </source>
</evidence>
<dbReference type="SMART" id="SM00065">
    <property type="entry name" value="GAF"/>
    <property type="match status" value="1"/>
</dbReference>
<dbReference type="GO" id="GO:0005886">
    <property type="term" value="C:plasma membrane"/>
    <property type="evidence" value="ECO:0007669"/>
    <property type="project" value="TreeGrafter"/>
</dbReference>
<dbReference type="InterPro" id="IPR050469">
    <property type="entry name" value="Diguanylate_Cyclase"/>
</dbReference>
<organism evidence="2 3">
    <name type="scientific">Eiseniibacteriota bacterium</name>
    <dbReference type="NCBI Taxonomy" id="2212470"/>
    <lineage>
        <taxon>Bacteria</taxon>
        <taxon>Candidatus Eiseniibacteriota</taxon>
    </lineage>
</organism>
<dbReference type="InterPro" id="IPR043128">
    <property type="entry name" value="Rev_trsase/Diguanyl_cyclase"/>
</dbReference>
<dbReference type="Proteomes" id="UP000320184">
    <property type="component" value="Unassembled WGS sequence"/>
</dbReference>
<name>A0A538SFL7_UNCEI</name>
<dbReference type="InterPro" id="IPR003018">
    <property type="entry name" value="GAF"/>
</dbReference>
<dbReference type="GO" id="GO:0043709">
    <property type="term" value="P:cell adhesion involved in single-species biofilm formation"/>
    <property type="evidence" value="ECO:0007669"/>
    <property type="project" value="TreeGrafter"/>
</dbReference>
<dbReference type="PROSITE" id="PS50887">
    <property type="entry name" value="GGDEF"/>
    <property type="match status" value="1"/>
</dbReference>
<protein>
    <submittedName>
        <fullName evidence="2">Sensor domain-containing diguanylate cyclase</fullName>
    </submittedName>
</protein>
<dbReference type="SUPFAM" id="SSF55781">
    <property type="entry name" value="GAF domain-like"/>
    <property type="match status" value="1"/>
</dbReference>
<dbReference type="Pfam" id="PF00990">
    <property type="entry name" value="GGDEF"/>
    <property type="match status" value="1"/>
</dbReference>
<dbReference type="Gene3D" id="3.30.70.270">
    <property type="match status" value="1"/>
</dbReference>
<dbReference type="SMART" id="SM00267">
    <property type="entry name" value="GGDEF"/>
    <property type="match status" value="1"/>
</dbReference>
<dbReference type="AlphaFoldDB" id="A0A538SFL7"/>
<dbReference type="CDD" id="cd01949">
    <property type="entry name" value="GGDEF"/>
    <property type="match status" value="1"/>
</dbReference>
<gene>
    <name evidence="2" type="ORF">E6K73_08525</name>
</gene>
<dbReference type="GO" id="GO:1902201">
    <property type="term" value="P:negative regulation of bacterial-type flagellum-dependent cell motility"/>
    <property type="evidence" value="ECO:0007669"/>
    <property type="project" value="TreeGrafter"/>
</dbReference>
<evidence type="ECO:0000313" key="2">
    <source>
        <dbReference type="EMBL" id="TMQ50171.1"/>
    </source>
</evidence>
<comment type="caution">
    <text evidence="2">The sequence shown here is derived from an EMBL/GenBank/DDBJ whole genome shotgun (WGS) entry which is preliminary data.</text>
</comment>
<dbReference type="InterPro" id="IPR000160">
    <property type="entry name" value="GGDEF_dom"/>
</dbReference>
<dbReference type="InterPro" id="IPR029787">
    <property type="entry name" value="Nucleotide_cyclase"/>
</dbReference>
<sequence length="346" mass="37650">MNHSQEKATQALIELGDPAERQTRTELLDRALRTALILLDADAAVIQTSSSRRGERLALHAGSSVPATLRPHPEGSEVVRSLIEAWQPVMLDDLSDAPPIATADGCPGVDPGPVLFTPLRQRNLAPAYVALYRRRGRARFTLNDCRLMLLVAAWLSAALENLRLSTGVEKLAVTDDLTEVYNSRFLKSALHRELRRASRFGHELSVALIDIDNLKTYNDQHGELRGSLLLREVASVLAQQVRSFDVLARHGEDSFLLILPETGCDGAVEVSERARAAVERQAFSLSAAGDVTVSLGVAAFPRDAANLRDFLAAADRALARAKQRGRNCVATLVRQSADGAIKRLTG</sequence>
<accession>A0A538SFL7</accession>
<feature type="domain" description="GGDEF" evidence="1">
    <location>
        <begin position="202"/>
        <end position="334"/>
    </location>
</feature>
<proteinExistence type="predicted"/>
<evidence type="ECO:0000259" key="1">
    <source>
        <dbReference type="PROSITE" id="PS50887"/>
    </source>
</evidence>
<dbReference type="InterPro" id="IPR029016">
    <property type="entry name" value="GAF-like_dom_sf"/>
</dbReference>
<dbReference type="EMBL" id="VBOT01000105">
    <property type="protein sequence ID" value="TMQ50171.1"/>
    <property type="molecule type" value="Genomic_DNA"/>
</dbReference>
<dbReference type="SUPFAM" id="SSF55073">
    <property type="entry name" value="Nucleotide cyclase"/>
    <property type="match status" value="1"/>
</dbReference>
<dbReference type="PANTHER" id="PTHR45138">
    <property type="entry name" value="REGULATORY COMPONENTS OF SENSORY TRANSDUCTION SYSTEM"/>
    <property type="match status" value="1"/>
</dbReference>
<dbReference type="Gene3D" id="3.30.450.40">
    <property type="match status" value="1"/>
</dbReference>